<evidence type="ECO:0000256" key="6">
    <source>
        <dbReference type="ARBA" id="ARBA00023157"/>
    </source>
</evidence>
<keyword evidence="3" id="KW-0378">Hydrolase</keyword>
<dbReference type="PANTHER" id="PTHR24253:SF162">
    <property type="entry name" value="SERINE PROTEASE 48"/>
    <property type="match status" value="1"/>
</dbReference>
<dbReference type="PRINTS" id="PR00722">
    <property type="entry name" value="CHYMOTRYPSIN"/>
</dbReference>
<proteinExistence type="predicted"/>
<evidence type="ECO:0000313" key="10">
    <source>
        <dbReference type="Proteomes" id="UP000299084"/>
    </source>
</evidence>
<dbReference type="PANTHER" id="PTHR24253">
    <property type="entry name" value="TRANSMEMBRANE PROTEASE SERINE"/>
    <property type="match status" value="1"/>
</dbReference>
<dbReference type="InterPro" id="IPR033116">
    <property type="entry name" value="TRYPSIN_SER"/>
</dbReference>
<keyword evidence="4" id="KW-0720">Serine protease</keyword>
<evidence type="ECO:0000256" key="2">
    <source>
        <dbReference type="ARBA" id="ARBA00022729"/>
    </source>
</evidence>
<evidence type="ECO:0000313" key="9">
    <source>
        <dbReference type="EMBL" id="KAB1282711.1"/>
    </source>
</evidence>
<dbReference type="Pfam" id="PF00089">
    <property type="entry name" value="Trypsin"/>
    <property type="match status" value="1"/>
</dbReference>
<dbReference type="GO" id="GO:0004252">
    <property type="term" value="F:serine-type endopeptidase activity"/>
    <property type="evidence" value="ECO:0007669"/>
    <property type="project" value="InterPro"/>
</dbReference>
<dbReference type="FunFam" id="2.40.10.10:FF:000016">
    <property type="entry name" value="Tryptase beta-2"/>
    <property type="match status" value="1"/>
</dbReference>
<dbReference type="CDD" id="cd00190">
    <property type="entry name" value="Tryp_SPc"/>
    <property type="match status" value="1"/>
</dbReference>
<dbReference type="PROSITE" id="PS00135">
    <property type="entry name" value="TRYPSIN_SER"/>
    <property type="match status" value="1"/>
</dbReference>
<evidence type="ECO:0000256" key="3">
    <source>
        <dbReference type="ARBA" id="ARBA00022801"/>
    </source>
</evidence>
<evidence type="ECO:0000256" key="1">
    <source>
        <dbReference type="ARBA" id="ARBA00022670"/>
    </source>
</evidence>
<dbReference type="Gene3D" id="2.40.10.10">
    <property type="entry name" value="Trypsin-like serine proteases"/>
    <property type="match status" value="2"/>
</dbReference>
<dbReference type="PROSITE" id="PS50240">
    <property type="entry name" value="TRYPSIN_DOM"/>
    <property type="match status" value="1"/>
</dbReference>
<dbReference type="SUPFAM" id="SSF50494">
    <property type="entry name" value="Trypsin-like serine proteases"/>
    <property type="match status" value="1"/>
</dbReference>
<keyword evidence="1 9" id="KW-0645">Protease</keyword>
<evidence type="ECO:0000259" key="8">
    <source>
        <dbReference type="PROSITE" id="PS50240"/>
    </source>
</evidence>
<feature type="domain" description="Peptidase S1" evidence="8">
    <location>
        <begin position="29"/>
        <end position="281"/>
    </location>
</feature>
<dbReference type="InterPro" id="IPR043504">
    <property type="entry name" value="Peptidase_S1_PA_chymotrypsin"/>
</dbReference>
<dbReference type="STRING" id="9838.ENSCDRP00005027494"/>
<sequence length="321" mass="35418">MTELRAGSLPVEKASPWKPESRELEVLTLRTGKWALPAVSSCCPFCWGLAYPFLSKRSLCSQCVDDLCTQAVLWVARTLLPGAGLGRKWIPFLYTVWLGSTEIGSSNTGVRHQVSRIVLHPKYQGTTGDIALLRLLSRVTYSSSIMPICLPNVKQKWKVPDFCWVTGWGKLKNEDSDYASTLQEAKIPIIERQTCEKIYNPVGFLLPETEPVIQESMICAGDLKQKKDACQGDSGGPLSCQIDNIWIQIGLTSWGVGCSQSFPGVYTNVIYYQQWVNTVISRAEVLAANNLDLLDLLSSIVLLSLALLGPSYAFGHISLGE</sequence>
<accession>A0A5N4EGU1</accession>
<evidence type="ECO:0000256" key="4">
    <source>
        <dbReference type="ARBA" id="ARBA00022825"/>
    </source>
</evidence>
<evidence type="ECO:0000256" key="5">
    <source>
        <dbReference type="ARBA" id="ARBA00023145"/>
    </source>
</evidence>
<dbReference type="Proteomes" id="UP000299084">
    <property type="component" value="Unassembled WGS sequence"/>
</dbReference>
<dbReference type="AlphaFoldDB" id="A0A5N4EGU1"/>
<name>A0A5N4EGU1_CAMDR</name>
<comment type="caution">
    <text evidence="9">The sequence shown here is derived from an EMBL/GenBank/DDBJ whole genome shotgun (WGS) entry which is preliminary data.</text>
</comment>
<dbReference type="GO" id="GO:0006508">
    <property type="term" value="P:proteolysis"/>
    <property type="evidence" value="ECO:0007669"/>
    <property type="project" value="UniProtKB-KW"/>
</dbReference>
<keyword evidence="5" id="KW-0865">Zymogen</keyword>
<keyword evidence="2" id="KW-0732">Signal</keyword>
<keyword evidence="6" id="KW-1015">Disulfide bond</keyword>
<protein>
    <submittedName>
        <fullName evidence="9">Serine protease 48</fullName>
    </submittedName>
</protein>
<organism evidence="9 10">
    <name type="scientific">Camelus dromedarius</name>
    <name type="common">Dromedary</name>
    <name type="synonym">Arabian camel</name>
    <dbReference type="NCBI Taxonomy" id="9838"/>
    <lineage>
        <taxon>Eukaryota</taxon>
        <taxon>Metazoa</taxon>
        <taxon>Chordata</taxon>
        <taxon>Craniata</taxon>
        <taxon>Vertebrata</taxon>
        <taxon>Euteleostomi</taxon>
        <taxon>Mammalia</taxon>
        <taxon>Eutheria</taxon>
        <taxon>Laurasiatheria</taxon>
        <taxon>Artiodactyla</taxon>
        <taxon>Tylopoda</taxon>
        <taxon>Camelidae</taxon>
        <taxon>Camelus</taxon>
    </lineage>
</organism>
<dbReference type="SMART" id="SM00020">
    <property type="entry name" value="Tryp_SPc"/>
    <property type="match status" value="1"/>
</dbReference>
<gene>
    <name evidence="9" type="ORF">Cadr_000001413</name>
</gene>
<keyword evidence="10" id="KW-1185">Reference proteome</keyword>
<dbReference type="EMBL" id="JWIN03000002">
    <property type="protein sequence ID" value="KAB1282711.1"/>
    <property type="molecule type" value="Genomic_DNA"/>
</dbReference>
<reference evidence="9 10" key="1">
    <citation type="journal article" date="2019" name="Mol. Ecol. Resour.">
        <title>Improving Illumina assemblies with Hi-C and long reads: an example with the North African dromedary.</title>
        <authorList>
            <person name="Elbers J.P."/>
            <person name="Rogers M.F."/>
            <person name="Perelman P.L."/>
            <person name="Proskuryakova A.A."/>
            <person name="Serdyukova N.A."/>
            <person name="Johnson W.E."/>
            <person name="Horin P."/>
            <person name="Corander J."/>
            <person name="Murphy D."/>
            <person name="Burger P.A."/>
        </authorList>
    </citation>
    <scope>NUCLEOTIDE SEQUENCE [LARGE SCALE GENOMIC DNA]</scope>
    <source>
        <strain evidence="9">Drom800</strain>
        <tissue evidence="9">Blood</tissue>
    </source>
</reference>
<evidence type="ECO:0000256" key="7">
    <source>
        <dbReference type="ARBA" id="ARBA00023180"/>
    </source>
</evidence>
<dbReference type="InterPro" id="IPR001254">
    <property type="entry name" value="Trypsin_dom"/>
</dbReference>
<dbReference type="InterPro" id="IPR009003">
    <property type="entry name" value="Peptidase_S1_PA"/>
</dbReference>
<dbReference type="InterPro" id="IPR001314">
    <property type="entry name" value="Peptidase_S1A"/>
</dbReference>
<keyword evidence="7" id="KW-0325">Glycoprotein</keyword>